<evidence type="ECO:0000313" key="1">
    <source>
        <dbReference type="EMBL" id="MFC2949757.1"/>
    </source>
</evidence>
<name>A0ABV7A9G2_9BACI</name>
<dbReference type="Proteomes" id="UP001595387">
    <property type="component" value="Unassembled WGS sequence"/>
</dbReference>
<sequence>MTHIIAGKILLTSLLHLSTLLSGYPLQQDGVSVSVKAVVDRMEGEYAVILMENDEAEIVVPAADLPEGTRDGVWLDIELENGTLANVAIDYELTEEREQAARDMLERLKAKWR</sequence>
<protein>
    <submittedName>
        <fullName evidence="1">DUF3006 domain-containing protein</fullName>
    </submittedName>
</protein>
<organism evidence="1 2">
    <name type="scientific">Virgibacillus sediminis</name>
    <dbReference type="NCBI Taxonomy" id="202260"/>
    <lineage>
        <taxon>Bacteria</taxon>
        <taxon>Bacillati</taxon>
        <taxon>Bacillota</taxon>
        <taxon>Bacilli</taxon>
        <taxon>Bacillales</taxon>
        <taxon>Bacillaceae</taxon>
        <taxon>Virgibacillus</taxon>
    </lineage>
</organism>
<proteinExistence type="predicted"/>
<accession>A0ABV7A9G2</accession>
<keyword evidence="2" id="KW-1185">Reference proteome</keyword>
<dbReference type="Gene3D" id="6.20.120.50">
    <property type="match status" value="1"/>
</dbReference>
<comment type="caution">
    <text evidence="1">The sequence shown here is derived from an EMBL/GenBank/DDBJ whole genome shotgun (WGS) entry which is preliminary data.</text>
</comment>
<evidence type="ECO:0000313" key="2">
    <source>
        <dbReference type="Proteomes" id="UP001595387"/>
    </source>
</evidence>
<reference evidence="2" key="1">
    <citation type="journal article" date="2019" name="Int. J. Syst. Evol. Microbiol.">
        <title>The Global Catalogue of Microorganisms (GCM) 10K type strain sequencing project: providing services to taxonomists for standard genome sequencing and annotation.</title>
        <authorList>
            <consortium name="The Broad Institute Genomics Platform"/>
            <consortium name="The Broad Institute Genome Sequencing Center for Infectious Disease"/>
            <person name="Wu L."/>
            <person name="Ma J."/>
        </authorList>
    </citation>
    <scope>NUCLEOTIDE SEQUENCE [LARGE SCALE GENOMIC DNA]</scope>
    <source>
        <strain evidence="2">KCTC 13193</strain>
    </source>
</reference>
<dbReference type="EMBL" id="JBHRRZ010000038">
    <property type="protein sequence ID" value="MFC2949757.1"/>
    <property type="molecule type" value="Genomic_DNA"/>
</dbReference>
<gene>
    <name evidence="1" type="ORF">ACFODW_15655</name>
</gene>
<dbReference type="RefSeq" id="WP_390307727.1">
    <property type="nucleotide sequence ID" value="NZ_JBHRRZ010000038.1"/>
</dbReference>
<dbReference type="Pfam" id="PF11213">
    <property type="entry name" value="DUF3006"/>
    <property type="match status" value="1"/>
</dbReference>
<dbReference type="InterPro" id="IPR021377">
    <property type="entry name" value="DUF3006"/>
</dbReference>